<dbReference type="Pfam" id="PF11209">
    <property type="entry name" value="LmeA"/>
    <property type="match status" value="1"/>
</dbReference>
<protein>
    <recommendedName>
        <fullName evidence="3">DUF2993 domain-containing protein</fullName>
    </recommendedName>
</protein>
<accession>U5EER8</accession>
<comment type="caution">
    <text evidence="1">The sequence shown here is derived from an EMBL/GenBank/DDBJ whole genome shotgun (WGS) entry which is preliminary data.</text>
</comment>
<dbReference type="EMBL" id="BAFO02000020">
    <property type="protein sequence ID" value="GAD83659.1"/>
    <property type="molecule type" value="Genomic_DNA"/>
</dbReference>
<sequence>MTTQTPPRPRVGRRTLVIALAVVAALLVAAIVGTEAYARHRISSCISSSFEQQMGSSIDVSFGPKPMLLTYLDGKVGSVTVDSEDNKFGPAIGMDVHAKFDDIELTDRGRGGGTIGGSSADVRWNNDGIAQTLGGMVSGVQSSASTDTITLDVLGGLAQLEVQPSVRDGNVVVETKSAQLLGFGLPTDLVQGIVETFSQSLQSYPLGLRAERVEVTDDGVNVHLSGGRTTLEQSPEGQQAEITC</sequence>
<dbReference type="InterPro" id="IPR006311">
    <property type="entry name" value="TAT_signal"/>
</dbReference>
<dbReference type="Proteomes" id="UP000017048">
    <property type="component" value="Unassembled WGS sequence"/>
</dbReference>
<organism evidence="1 2">
    <name type="scientific">Nocardia asteroides NBRC 15531</name>
    <dbReference type="NCBI Taxonomy" id="1110697"/>
    <lineage>
        <taxon>Bacteria</taxon>
        <taxon>Bacillati</taxon>
        <taxon>Actinomycetota</taxon>
        <taxon>Actinomycetes</taxon>
        <taxon>Mycobacteriales</taxon>
        <taxon>Nocardiaceae</taxon>
        <taxon>Nocardia</taxon>
    </lineage>
</organism>
<dbReference type="GeneID" id="91513774"/>
<evidence type="ECO:0000313" key="1">
    <source>
        <dbReference type="EMBL" id="GAD83659.1"/>
    </source>
</evidence>
<dbReference type="OrthoDB" id="4201904at2"/>
<dbReference type="eggNOG" id="ENOG5032ZJ9">
    <property type="taxonomic scope" value="Bacteria"/>
</dbReference>
<name>U5EER8_NOCAS</name>
<reference evidence="1 2" key="1">
    <citation type="journal article" date="2014" name="BMC Genomics">
        <title>Genome based analysis of type-I polyketide synthase and nonribosomal peptide synthetase gene clusters in seven strains of five representative Nocardia species.</title>
        <authorList>
            <person name="Komaki H."/>
            <person name="Ichikawa N."/>
            <person name="Hosoyama A."/>
            <person name="Takahashi-Nakaguchi A."/>
            <person name="Matsuzawa T."/>
            <person name="Suzuki K."/>
            <person name="Fujita N."/>
            <person name="Gonoi T."/>
        </authorList>
    </citation>
    <scope>NUCLEOTIDE SEQUENCE [LARGE SCALE GENOMIC DNA]</scope>
    <source>
        <strain evidence="1 2">NBRC 15531</strain>
    </source>
</reference>
<keyword evidence="2" id="KW-1185">Reference proteome</keyword>
<proteinExistence type="predicted"/>
<dbReference type="PROSITE" id="PS51318">
    <property type="entry name" value="TAT"/>
    <property type="match status" value="1"/>
</dbReference>
<dbReference type="RefSeq" id="WP_022566165.1">
    <property type="nucleotide sequence ID" value="NZ_BAFO02000020.1"/>
</dbReference>
<evidence type="ECO:0008006" key="3">
    <source>
        <dbReference type="Google" id="ProtNLM"/>
    </source>
</evidence>
<gene>
    <name evidence="1" type="ORF">NCAST_20_02280</name>
</gene>
<dbReference type="InterPro" id="IPR021373">
    <property type="entry name" value="DUF2993"/>
</dbReference>
<evidence type="ECO:0000313" key="2">
    <source>
        <dbReference type="Proteomes" id="UP000017048"/>
    </source>
</evidence>
<dbReference type="AlphaFoldDB" id="U5EER8"/>